<evidence type="ECO:0000256" key="4">
    <source>
        <dbReference type="ARBA" id="ARBA00022692"/>
    </source>
</evidence>
<dbReference type="PROSITE" id="PS50850">
    <property type="entry name" value="MFS"/>
    <property type="match status" value="1"/>
</dbReference>
<dbReference type="InterPro" id="IPR020846">
    <property type="entry name" value="MFS_dom"/>
</dbReference>
<feature type="transmembrane region" description="Helical" evidence="7">
    <location>
        <begin position="105"/>
        <end position="126"/>
    </location>
</feature>
<dbReference type="AlphaFoldDB" id="A0A5C8NI95"/>
<evidence type="ECO:0000256" key="7">
    <source>
        <dbReference type="SAM" id="Phobius"/>
    </source>
</evidence>
<keyword evidence="3" id="KW-1003">Cell membrane</keyword>
<feature type="transmembrane region" description="Helical" evidence="7">
    <location>
        <begin position="200"/>
        <end position="220"/>
    </location>
</feature>
<evidence type="ECO:0000256" key="3">
    <source>
        <dbReference type="ARBA" id="ARBA00022475"/>
    </source>
</evidence>
<keyword evidence="5 7" id="KW-1133">Transmembrane helix</keyword>
<dbReference type="GO" id="GO:0022857">
    <property type="term" value="F:transmembrane transporter activity"/>
    <property type="evidence" value="ECO:0007669"/>
    <property type="project" value="InterPro"/>
</dbReference>
<sequence>MTDRHLDRRRAWTAFGVLALPLLLVSMDVSILYFAVPQISEDLHASATQQLWIFDVYGFVLAGLLVTMGAVADRIGARRLLLIGAVAFSATSVGAAVSQTPEQLIAARAVLGLGGATLMPSTLSMVRTLFPDDRERSRAVAAWTGIMTAGVALGPVLSGVLLEHFAWGSVFLVNLPAMALLVIAGPILLPRTPGRPGTRFDLLGSALSLGAVLPTVYGVKQWAAEGFAPSRLGAIVVGVVLAVLFVHRQRTAAAPMIDPRLLRSRAYLAAIGGNLVCSFALIGNAVFMTAYLQLVLGYSPFVAALWSLAPALAVGAVAPLAPVLAERLGRARAAGVGLAAGVVGFAVIASHDALATILVGAGVLAAGSVVTMTICSDAVLAVLDPAEAGAGAALGEAAQELGGALGIAVLGSVAAVAYRSDAAAHLPGGTSDGPAGDSLAGAVGLAASLPDRLAGPVVEAARHAFIQGLDAAAVAGAALLAVAAVIAFSGGRRRPSAPATPDPRR</sequence>
<dbReference type="PANTHER" id="PTHR42718">
    <property type="entry name" value="MAJOR FACILITATOR SUPERFAMILY MULTIDRUG TRANSPORTER MFSC"/>
    <property type="match status" value="1"/>
</dbReference>
<feature type="transmembrane region" description="Helical" evidence="7">
    <location>
        <begin position="357"/>
        <end position="380"/>
    </location>
</feature>
<dbReference type="CDD" id="cd17321">
    <property type="entry name" value="MFS_MMR_MDR_like"/>
    <property type="match status" value="1"/>
</dbReference>
<dbReference type="InterPro" id="IPR011701">
    <property type="entry name" value="MFS"/>
</dbReference>
<comment type="caution">
    <text evidence="9">The sequence shown here is derived from an EMBL/GenBank/DDBJ whole genome shotgun (WGS) entry which is preliminary data.</text>
</comment>
<keyword evidence="2" id="KW-0813">Transport</keyword>
<feature type="transmembrane region" description="Helical" evidence="7">
    <location>
        <begin position="164"/>
        <end position="188"/>
    </location>
</feature>
<evidence type="ECO:0000313" key="10">
    <source>
        <dbReference type="Proteomes" id="UP000321571"/>
    </source>
</evidence>
<feature type="transmembrane region" description="Helical" evidence="7">
    <location>
        <begin position="138"/>
        <end position="158"/>
    </location>
</feature>
<feature type="transmembrane region" description="Helical" evidence="7">
    <location>
        <begin position="267"/>
        <end position="292"/>
    </location>
</feature>
<evidence type="ECO:0000313" key="9">
    <source>
        <dbReference type="EMBL" id="TXL58114.1"/>
    </source>
</evidence>
<dbReference type="SUPFAM" id="SSF103473">
    <property type="entry name" value="MFS general substrate transporter"/>
    <property type="match status" value="1"/>
</dbReference>
<dbReference type="PANTHER" id="PTHR42718:SF47">
    <property type="entry name" value="METHYL VIOLOGEN RESISTANCE PROTEIN SMVA"/>
    <property type="match status" value="1"/>
</dbReference>
<keyword evidence="6 7" id="KW-0472">Membrane</keyword>
<feature type="transmembrane region" description="Helical" evidence="7">
    <location>
        <begin position="226"/>
        <end position="246"/>
    </location>
</feature>
<evidence type="ECO:0000256" key="6">
    <source>
        <dbReference type="ARBA" id="ARBA00023136"/>
    </source>
</evidence>
<feature type="transmembrane region" description="Helical" evidence="7">
    <location>
        <begin position="56"/>
        <end position="73"/>
    </location>
</feature>
<feature type="transmembrane region" description="Helical" evidence="7">
    <location>
        <begin position="80"/>
        <end position="99"/>
    </location>
</feature>
<feature type="transmembrane region" description="Helical" evidence="7">
    <location>
        <begin position="401"/>
        <end position="418"/>
    </location>
</feature>
<keyword evidence="4 7" id="KW-0812">Transmembrane</keyword>
<comment type="subcellular location">
    <subcellularLocation>
        <location evidence="1">Cell membrane</location>
        <topology evidence="1">Multi-pass membrane protein</topology>
    </subcellularLocation>
</comment>
<reference evidence="9 10" key="1">
    <citation type="submission" date="2019-06" db="EMBL/GenBank/DDBJ databases">
        <title>Aeromicrobium sp. nov., isolated from a maize field.</title>
        <authorList>
            <person name="Lin S.-Y."/>
            <person name="Tsai C.-F."/>
            <person name="Young C.-C."/>
        </authorList>
    </citation>
    <scope>NUCLEOTIDE SEQUENCE [LARGE SCALE GENOMIC DNA]</scope>
    <source>
        <strain evidence="9 10">CC-CFT486</strain>
    </source>
</reference>
<dbReference type="Pfam" id="PF07690">
    <property type="entry name" value="MFS_1"/>
    <property type="match status" value="1"/>
</dbReference>
<accession>A0A5C8NI95</accession>
<feature type="transmembrane region" description="Helical" evidence="7">
    <location>
        <begin position="12"/>
        <end position="36"/>
    </location>
</feature>
<proteinExistence type="predicted"/>
<dbReference type="OrthoDB" id="7375466at2"/>
<name>A0A5C8NI95_9ACTN</name>
<dbReference type="EMBL" id="VDUX01000005">
    <property type="protein sequence ID" value="TXL58114.1"/>
    <property type="molecule type" value="Genomic_DNA"/>
</dbReference>
<feature type="transmembrane region" description="Helical" evidence="7">
    <location>
        <begin position="333"/>
        <end position="351"/>
    </location>
</feature>
<feature type="transmembrane region" description="Helical" evidence="7">
    <location>
        <begin position="298"/>
        <end position="321"/>
    </location>
</feature>
<dbReference type="InterPro" id="IPR036259">
    <property type="entry name" value="MFS_trans_sf"/>
</dbReference>
<organism evidence="9 10">
    <name type="scientific">Aeromicrobium terrae</name>
    <dbReference type="NCBI Taxonomy" id="2498846"/>
    <lineage>
        <taxon>Bacteria</taxon>
        <taxon>Bacillati</taxon>
        <taxon>Actinomycetota</taxon>
        <taxon>Actinomycetes</taxon>
        <taxon>Propionibacteriales</taxon>
        <taxon>Nocardioidaceae</taxon>
        <taxon>Aeromicrobium</taxon>
    </lineage>
</organism>
<keyword evidence="10" id="KW-1185">Reference proteome</keyword>
<gene>
    <name evidence="9" type="ORF">FHP06_11835</name>
</gene>
<evidence type="ECO:0000256" key="1">
    <source>
        <dbReference type="ARBA" id="ARBA00004651"/>
    </source>
</evidence>
<evidence type="ECO:0000256" key="5">
    <source>
        <dbReference type="ARBA" id="ARBA00022989"/>
    </source>
</evidence>
<evidence type="ECO:0000256" key="2">
    <source>
        <dbReference type="ARBA" id="ARBA00022448"/>
    </source>
</evidence>
<protein>
    <submittedName>
        <fullName evidence="9">MFS transporter</fullName>
    </submittedName>
</protein>
<feature type="transmembrane region" description="Helical" evidence="7">
    <location>
        <begin position="464"/>
        <end position="488"/>
    </location>
</feature>
<dbReference type="Gene3D" id="1.20.1250.20">
    <property type="entry name" value="MFS general substrate transporter like domains"/>
    <property type="match status" value="1"/>
</dbReference>
<dbReference type="Proteomes" id="UP000321571">
    <property type="component" value="Unassembled WGS sequence"/>
</dbReference>
<dbReference type="Gene3D" id="1.20.1720.10">
    <property type="entry name" value="Multidrug resistance protein D"/>
    <property type="match status" value="1"/>
</dbReference>
<dbReference type="GO" id="GO:0005886">
    <property type="term" value="C:plasma membrane"/>
    <property type="evidence" value="ECO:0007669"/>
    <property type="project" value="UniProtKB-SubCell"/>
</dbReference>
<evidence type="ECO:0000259" key="8">
    <source>
        <dbReference type="PROSITE" id="PS50850"/>
    </source>
</evidence>
<feature type="domain" description="Major facilitator superfamily (MFS) profile" evidence="8">
    <location>
        <begin position="14"/>
        <end position="495"/>
    </location>
</feature>